<organism evidence="1 2">
    <name type="scientific">Orbilia oligospora</name>
    <name type="common">Nematode-trapping fungus</name>
    <name type="synonym">Arthrobotrys oligospora</name>
    <dbReference type="NCBI Taxonomy" id="2813651"/>
    <lineage>
        <taxon>Eukaryota</taxon>
        <taxon>Fungi</taxon>
        <taxon>Dikarya</taxon>
        <taxon>Ascomycota</taxon>
        <taxon>Pezizomycotina</taxon>
        <taxon>Orbiliomycetes</taxon>
        <taxon>Orbiliales</taxon>
        <taxon>Orbiliaceae</taxon>
        <taxon>Orbilia</taxon>
    </lineage>
</organism>
<protein>
    <submittedName>
        <fullName evidence="1">Uncharacterized protein</fullName>
    </submittedName>
</protein>
<comment type="caution">
    <text evidence="1">The sequence shown here is derived from an EMBL/GenBank/DDBJ whole genome shotgun (WGS) entry which is preliminary data.</text>
</comment>
<sequence>MQYQRKEDCLEGFFEEKKKTSTAKRPEREHWTAKERRHLRYRDLDNAARSGDVPGLGSIQHFALQFL</sequence>
<dbReference type="EMBL" id="SOZJ01000008">
    <property type="protein sequence ID" value="TGJ63370.1"/>
    <property type="molecule type" value="Genomic_DNA"/>
</dbReference>
<dbReference type="Proteomes" id="UP000297595">
    <property type="component" value="Unassembled WGS sequence"/>
</dbReference>
<reference evidence="1 2" key="1">
    <citation type="submission" date="2019-03" db="EMBL/GenBank/DDBJ databases">
        <title>Nematode-trapping fungi genome.</title>
        <authorList>
            <person name="Vidal-Diez De Ulzurrun G."/>
        </authorList>
    </citation>
    <scope>NUCLEOTIDE SEQUENCE [LARGE SCALE GENOMIC DNA]</scope>
    <source>
        <strain evidence="1 2">TWF154</strain>
    </source>
</reference>
<accession>A0A8H2DMW3</accession>
<dbReference type="AlphaFoldDB" id="A0A8H2DMW3"/>
<gene>
    <name evidence="1" type="ORF">EYR41_011300</name>
</gene>
<name>A0A8H2DMW3_ORBOL</name>
<proteinExistence type="predicted"/>
<evidence type="ECO:0000313" key="1">
    <source>
        <dbReference type="EMBL" id="TGJ63370.1"/>
    </source>
</evidence>
<evidence type="ECO:0000313" key="2">
    <source>
        <dbReference type="Proteomes" id="UP000297595"/>
    </source>
</evidence>